<evidence type="ECO:0000313" key="2">
    <source>
        <dbReference type="Proteomes" id="UP001151760"/>
    </source>
</evidence>
<reference evidence="1" key="1">
    <citation type="journal article" date="2022" name="Int. J. Mol. Sci.">
        <title>Draft Genome of Tanacetum Coccineum: Genomic Comparison of Closely Related Tanacetum-Family Plants.</title>
        <authorList>
            <person name="Yamashiro T."/>
            <person name="Shiraishi A."/>
            <person name="Nakayama K."/>
            <person name="Satake H."/>
        </authorList>
    </citation>
    <scope>NUCLEOTIDE SEQUENCE</scope>
</reference>
<evidence type="ECO:0000313" key="1">
    <source>
        <dbReference type="EMBL" id="GJT20164.1"/>
    </source>
</evidence>
<keyword evidence="2" id="KW-1185">Reference proteome</keyword>
<accession>A0ABQ5C0X1</accession>
<organism evidence="1 2">
    <name type="scientific">Tanacetum coccineum</name>
    <dbReference type="NCBI Taxonomy" id="301880"/>
    <lineage>
        <taxon>Eukaryota</taxon>
        <taxon>Viridiplantae</taxon>
        <taxon>Streptophyta</taxon>
        <taxon>Embryophyta</taxon>
        <taxon>Tracheophyta</taxon>
        <taxon>Spermatophyta</taxon>
        <taxon>Magnoliopsida</taxon>
        <taxon>eudicotyledons</taxon>
        <taxon>Gunneridae</taxon>
        <taxon>Pentapetalae</taxon>
        <taxon>asterids</taxon>
        <taxon>campanulids</taxon>
        <taxon>Asterales</taxon>
        <taxon>Asteraceae</taxon>
        <taxon>Asteroideae</taxon>
        <taxon>Anthemideae</taxon>
        <taxon>Anthemidinae</taxon>
        <taxon>Tanacetum</taxon>
    </lineage>
</organism>
<reference evidence="1" key="2">
    <citation type="submission" date="2022-01" db="EMBL/GenBank/DDBJ databases">
        <authorList>
            <person name="Yamashiro T."/>
            <person name="Shiraishi A."/>
            <person name="Satake H."/>
            <person name="Nakayama K."/>
        </authorList>
    </citation>
    <scope>NUCLEOTIDE SEQUENCE</scope>
</reference>
<proteinExistence type="predicted"/>
<comment type="caution">
    <text evidence="1">The sequence shown here is derived from an EMBL/GenBank/DDBJ whole genome shotgun (WGS) entry which is preliminary data.</text>
</comment>
<dbReference type="Proteomes" id="UP001151760">
    <property type="component" value="Unassembled WGS sequence"/>
</dbReference>
<sequence>MTRAMWNTRSGRTIQDGGTLVEVSTSSVELGDRAVRVHEEEGRGSDRGIDYESGEVSRETGLVYVMGVSSDEIVVRCMWNSGGSQFLLEGWEYGTEAIMDAVVYHADFSTISDRFTL</sequence>
<dbReference type="EMBL" id="BQNB010013778">
    <property type="protein sequence ID" value="GJT20164.1"/>
    <property type="molecule type" value="Genomic_DNA"/>
</dbReference>
<name>A0ABQ5C0X1_9ASTR</name>
<protein>
    <submittedName>
        <fullName evidence="1">Uncharacterized protein</fullName>
    </submittedName>
</protein>
<gene>
    <name evidence="1" type="ORF">Tco_0878870</name>
</gene>